<dbReference type="AlphaFoldDB" id="F7PTT0"/>
<evidence type="ECO:0000259" key="9">
    <source>
        <dbReference type="Pfam" id="PF04055"/>
    </source>
</evidence>
<evidence type="ECO:0000256" key="3">
    <source>
        <dbReference type="ARBA" id="ARBA00022691"/>
    </source>
</evidence>
<keyword evidence="11" id="KW-1185">Reference proteome</keyword>
<dbReference type="InterPro" id="IPR007197">
    <property type="entry name" value="rSAM"/>
</dbReference>
<dbReference type="OrthoDB" id="9792276at2"/>
<comment type="caution">
    <text evidence="10">The sequence shown here is derived from an EMBL/GenBank/DDBJ whole genome shotgun (WGS) entry which is preliminary data.</text>
</comment>
<comment type="cofactor">
    <cofactor evidence="1">
        <name>[4Fe-4S] cluster</name>
        <dbReference type="ChEBI" id="CHEBI:49883"/>
    </cofactor>
</comment>
<keyword evidence="4" id="KW-0479">Metal-binding</keyword>
<dbReference type="EMBL" id="AFNU02000005">
    <property type="protein sequence ID" value="ERJ12243.1"/>
    <property type="molecule type" value="Genomic_DNA"/>
</dbReference>
<dbReference type="eggNOG" id="COG0535">
    <property type="taxonomic scope" value="Bacteria"/>
</dbReference>
<accession>F7PTT0</accession>
<dbReference type="RefSeq" id="WP_008825247.1">
    <property type="nucleotide sequence ID" value="NZ_AFNU02000005.1"/>
</dbReference>
<dbReference type="PANTHER" id="PTHR21339:SF0">
    <property type="entry name" value="S-ADENOSYLMETHIONINE-DEPENDENT NUCLEOTIDE DEHYDRATASE RSAD2"/>
    <property type="match status" value="1"/>
</dbReference>
<dbReference type="SUPFAM" id="SSF102114">
    <property type="entry name" value="Radical SAM enzymes"/>
    <property type="match status" value="1"/>
</dbReference>
<evidence type="ECO:0000256" key="2">
    <source>
        <dbReference type="ARBA" id="ARBA00022485"/>
    </source>
</evidence>
<dbReference type="Proteomes" id="UP000005707">
    <property type="component" value="Unassembled WGS sequence"/>
</dbReference>
<evidence type="ECO:0000256" key="6">
    <source>
        <dbReference type="ARBA" id="ARBA00023014"/>
    </source>
</evidence>
<feature type="domain" description="Radical SAM core" evidence="9">
    <location>
        <begin position="12"/>
        <end position="156"/>
    </location>
</feature>
<dbReference type="InParanoid" id="F7PTT0"/>
<keyword evidence="7" id="KW-0051">Antiviral defense</keyword>
<gene>
    <name evidence="10" type="ORF">HLPCO_001770</name>
</gene>
<organism evidence="10 11">
    <name type="scientific">Haloplasma contractile SSD-17B</name>
    <dbReference type="NCBI Taxonomy" id="1033810"/>
    <lineage>
        <taxon>Bacteria</taxon>
        <taxon>Bacillati</taxon>
        <taxon>Mycoplasmatota</taxon>
        <taxon>Mollicutes</taxon>
        <taxon>Haloplasmatales</taxon>
        <taxon>Haloplasmataceae</taxon>
        <taxon>Haloplasma</taxon>
    </lineage>
</organism>
<evidence type="ECO:0000256" key="4">
    <source>
        <dbReference type="ARBA" id="ARBA00022723"/>
    </source>
</evidence>
<dbReference type="PANTHER" id="PTHR21339">
    <property type="entry name" value="RADICAL S-ADENOSYL METHIONINE DOMAIN-CONTAINING PROTEIN 2"/>
    <property type="match status" value="1"/>
</dbReference>
<keyword evidence="3" id="KW-0949">S-adenosyl-L-methionine</keyword>
<reference evidence="10 11" key="1">
    <citation type="journal article" date="2011" name="J. Bacteriol.">
        <title>Genome sequence of Haloplasma contractile, an unusual contractile bacterium from a deep-sea anoxic brine lake.</title>
        <authorList>
            <person name="Antunes A."/>
            <person name="Alam I."/>
            <person name="El Dorry H."/>
            <person name="Siam R."/>
            <person name="Robertson A."/>
            <person name="Bajic V.B."/>
            <person name="Stingl U."/>
        </authorList>
    </citation>
    <scope>NUCLEOTIDE SEQUENCE [LARGE SCALE GENOMIC DNA]</scope>
    <source>
        <strain evidence="10 11">SSD-17B</strain>
    </source>
</reference>
<dbReference type="Gene3D" id="3.20.20.70">
    <property type="entry name" value="Aldolase class I"/>
    <property type="match status" value="1"/>
</dbReference>
<dbReference type="InterPro" id="IPR058240">
    <property type="entry name" value="rSAM_sf"/>
</dbReference>
<dbReference type="GO" id="GO:0051607">
    <property type="term" value="P:defense response to virus"/>
    <property type="evidence" value="ECO:0007669"/>
    <property type="project" value="UniProtKB-KW"/>
</dbReference>
<evidence type="ECO:0000256" key="1">
    <source>
        <dbReference type="ARBA" id="ARBA00001966"/>
    </source>
</evidence>
<name>F7PTT0_9MOLU</name>
<keyword evidence="6" id="KW-0411">Iron-sulfur</keyword>
<evidence type="ECO:0000313" key="11">
    <source>
        <dbReference type="Proteomes" id="UP000005707"/>
    </source>
</evidence>
<dbReference type="GO" id="GO:0003824">
    <property type="term" value="F:catalytic activity"/>
    <property type="evidence" value="ECO:0007669"/>
    <property type="project" value="InterPro"/>
</dbReference>
<dbReference type="SFLD" id="SFLDG01067">
    <property type="entry name" value="SPASM/twitch_domain_containing"/>
    <property type="match status" value="1"/>
</dbReference>
<dbReference type="InterPro" id="IPR051196">
    <property type="entry name" value="RSAD2/Viperin_antiviral"/>
</dbReference>
<dbReference type="FunCoup" id="F7PTT0">
    <property type="interactions" value="3"/>
</dbReference>
<dbReference type="Pfam" id="PF04055">
    <property type="entry name" value="Radical_SAM"/>
    <property type="match status" value="1"/>
</dbReference>
<evidence type="ECO:0000256" key="5">
    <source>
        <dbReference type="ARBA" id="ARBA00023004"/>
    </source>
</evidence>
<dbReference type="GO" id="GO:0046872">
    <property type="term" value="F:metal ion binding"/>
    <property type="evidence" value="ECO:0007669"/>
    <property type="project" value="UniProtKB-KW"/>
</dbReference>
<dbReference type="SFLD" id="SFLDS00029">
    <property type="entry name" value="Radical_SAM"/>
    <property type="match status" value="1"/>
</dbReference>
<evidence type="ECO:0000256" key="8">
    <source>
        <dbReference type="ARBA" id="ARBA00039667"/>
    </source>
</evidence>
<keyword evidence="2" id="KW-0004">4Fe-4S</keyword>
<evidence type="ECO:0000256" key="7">
    <source>
        <dbReference type="ARBA" id="ARBA00023118"/>
    </source>
</evidence>
<dbReference type="CDD" id="cd01335">
    <property type="entry name" value="Radical_SAM"/>
    <property type="match status" value="1"/>
</dbReference>
<proteinExistence type="predicted"/>
<dbReference type="STRING" id="1033810.HLPCO_001770"/>
<reference evidence="10 11" key="2">
    <citation type="journal article" date="2013" name="PLoS ONE">
        <title>INDIGO - INtegrated Data Warehouse of MIcrobial GenOmes with Examples from the Red Sea Extremophiles.</title>
        <authorList>
            <person name="Alam I."/>
            <person name="Antunes A."/>
            <person name="Kamau A.A."/>
            <person name="Ba Alawi W."/>
            <person name="Kalkatawi M."/>
            <person name="Stingl U."/>
            <person name="Bajic V.B."/>
        </authorList>
    </citation>
    <scope>NUCLEOTIDE SEQUENCE [LARGE SCALE GENOMIC DNA]</scope>
    <source>
        <strain evidence="10 11">SSD-17B</strain>
    </source>
</reference>
<dbReference type="GO" id="GO:0051539">
    <property type="term" value="F:4 iron, 4 sulfur cluster binding"/>
    <property type="evidence" value="ECO:0007669"/>
    <property type="project" value="UniProtKB-KW"/>
</dbReference>
<dbReference type="NCBIfam" id="NF038283">
    <property type="entry name" value="viperin_w_prok"/>
    <property type="match status" value="1"/>
</dbReference>
<evidence type="ECO:0000313" key="10">
    <source>
        <dbReference type="EMBL" id="ERJ12243.1"/>
    </source>
</evidence>
<keyword evidence="5" id="KW-0408">Iron</keyword>
<dbReference type="InterPro" id="IPR013785">
    <property type="entry name" value="Aldolase_TIM"/>
</dbReference>
<protein>
    <recommendedName>
        <fullName evidence="8">S-adenosylmethionine-dependent nucleotide dehydratase</fullName>
    </recommendedName>
</protein>
<sequence>MKLSERKINYHYTSECDMNCKFCFRFYNKSNLKQILTTFHELCKKVKSINLVGGEVFLDIDLLLSLIHIARDHNVKLSLVTNGYILSKSLDDERVLRVLKHLSVIGISIDSFNPEYNRMVGRTVNHDVLSIEELKQIINVARKNDCLIKINTVVTKYNASENLMKTISTFNIDQWKQFKVVLYDQEQEEFHASDVAFNSFTKLNQTSYVTTERENELKHTYLNVIPNGDFIMNTGDQTPMSNIYKEVSLIEQELSTSKYDDEGYKSRYKKKSMDDVYIKA</sequence>